<dbReference type="AlphaFoldDB" id="A0A6N8FF58"/>
<proteinExistence type="predicted"/>
<keyword evidence="2" id="KW-1185">Reference proteome</keyword>
<reference evidence="1 2" key="1">
    <citation type="submission" date="2019-11" db="EMBL/GenBank/DDBJ databases">
        <authorList>
            <person name="Li X."/>
        </authorList>
    </citation>
    <scope>NUCLEOTIDE SEQUENCE [LARGE SCALE GENOMIC DNA]</scope>
    <source>
        <strain evidence="1 2">L9</strain>
    </source>
</reference>
<gene>
    <name evidence="1" type="ORF">GMD78_07260</name>
</gene>
<dbReference type="Proteomes" id="UP000469125">
    <property type="component" value="Unassembled WGS sequence"/>
</dbReference>
<evidence type="ECO:0000313" key="2">
    <source>
        <dbReference type="Proteomes" id="UP000469125"/>
    </source>
</evidence>
<name>A0A6N8FF58_9BACI</name>
<dbReference type="EMBL" id="WOCA01000004">
    <property type="protein sequence ID" value="MUK88190.1"/>
    <property type="molecule type" value="Genomic_DNA"/>
</dbReference>
<sequence length="85" mass="10047">MNYLDKTDFFIYQTTKVRVCNFTNKGIEVYTRSKDDCLGFVSYCNLLSETANLYKGKSLYVRYLGYKEPYLYFTEEGTLLFPELV</sequence>
<accession>A0A6N8FF58</accession>
<organism evidence="1 2">
    <name type="scientific">Ornithinibacillus caprae</name>
    <dbReference type="NCBI Taxonomy" id="2678566"/>
    <lineage>
        <taxon>Bacteria</taxon>
        <taxon>Bacillati</taxon>
        <taxon>Bacillota</taxon>
        <taxon>Bacilli</taxon>
        <taxon>Bacillales</taxon>
        <taxon>Bacillaceae</taxon>
        <taxon>Ornithinibacillus</taxon>
    </lineage>
</organism>
<comment type="caution">
    <text evidence="1">The sequence shown here is derived from an EMBL/GenBank/DDBJ whole genome shotgun (WGS) entry which is preliminary data.</text>
</comment>
<evidence type="ECO:0000313" key="1">
    <source>
        <dbReference type="EMBL" id="MUK88190.1"/>
    </source>
</evidence>
<protein>
    <submittedName>
        <fullName evidence="1">Uncharacterized protein</fullName>
    </submittedName>
</protein>
<dbReference type="RefSeq" id="WP_155668174.1">
    <property type="nucleotide sequence ID" value="NZ_WOCA01000004.1"/>
</dbReference>